<dbReference type="InterPro" id="IPR025139">
    <property type="entry name" value="DUF4062"/>
</dbReference>
<proteinExistence type="predicted"/>
<sequence>MKISDTLSLNPLKFFISSSWKGDLNDENKIIIKEIKKMSYTPITGDGCSNLALITHCQKKVMDADVLIVIFGEEYSSLVRKESKKALDNEIPILAFNKEHVEKDQKLEDYIYYLKDYIVYREFSDLRDLRMKVRDSIIDLISDCFRNFQKLYKDIFSWFDKNIINLTKKASDQLIKEYKMEEDNSID</sequence>
<organism evidence="2">
    <name type="scientific">marine sediment metagenome</name>
    <dbReference type="NCBI Taxonomy" id="412755"/>
    <lineage>
        <taxon>unclassified sequences</taxon>
        <taxon>metagenomes</taxon>
        <taxon>ecological metagenomes</taxon>
    </lineage>
</organism>
<name>A0A0F9A0I5_9ZZZZ</name>
<feature type="domain" description="DUF4062" evidence="1">
    <location>
        <begin position="15"/>
        <end position="80"/>
    </location>
</feature>
<evidence type="ECO:0000259" key="1">
    <source>
        <dbReference type="Pfam" id="PF13271"/>
    </source>
</evidence>
<comment type="caution">
    <text evidence="2">The sequence shown here is derived from an EMBL/GenBank/DDBJ whole genome shotgun (WGS) entry which is preliminary data.</text>
</comment>
<gene>
    <name evidence="2" type="ORF">LCGC14_2630650</name>
</gene>
<dbReference type="EMBL" id="LAZR01045114">
    <property type="protein sequence ID" value="KKK99648.1"/>
    <property type="molecule type" value="Genomic_DNA"/>
</dbReference>
<dbReference type="AlphaFoldDB" id="A0A0F9A0I5"/>
<evidence type="ECO:0000313" key="2">
    <source>
        <dbReference type="EMBL" id="KKK99648.1"/>
    </source>
</evidence>
<protein>
    <recommendedName>
        <fullName evidence="1">DUF4062 domain-containing protein</fullName>
    </recommendedName>
</protein>
<dbReference type="Pfam" id="PF13271">
    <property type="entry name" value="DUF4062"/>
    <property type="match status" value="1"/>
</dbReference>
<reference evidence="2" key="1">
    <citation type="journal article" date="2015" name="Nature">
        <title>Complex archaea that bridge the gap between prokaryotes and eukaryotes.</title>
        <authorList>
            <person name="Spang A."/>
            <person name="Saw J.H."/>
            <person name="Jorgensen S.L."/>
            <person name="Zaremba-Niedzwiedzka K."/>
            <person name="Martijn J."/>
            <person name="Lind A.E."/>
            <person name="van Eijk R."/>
            <person name="Schleper C."/>
            <person name="Guy L."/>
            <person name="Ettema T.J."/>
        </authorList>
    </citation>
    <scope>NUCLEOTIDE SEQUENCE</scope>
</reference>
<accession>A0A0F9A0I5</accession>